<name>A0AAX4HSW6_9BACT</name>
<dbReference type="InterPro" id="IPR001753">
    <property type="entry name" value="Enoyl-CoA_hydra/iso"/>
</dbReference>
<evidence type="ECO:0000313" key="4">
    <source>
        <dbReference type="Proteomes" id="UP001324634"/>
    </source>
</evidence>
<proteinExistence type="inferred from homology"/>
<dbReference type="InterPro" id="IPR051683">
    <property type="entry name" value="Enoyl-CoA_Hydratase/Isomerase"/>
</dbReference>
<dbReference type="Proteomes" id="UP001324634">
    <property type="component" value="Chromosome"/>
</dbReference>
<dbReference type="PROSITE" id="PS00166">
    <property type="entry name" value="ENOYL_COA_HYDRATASE"/>
    <property type="match status" value="1"/>
</dbReference>
<dbReference type="EMBL" id="CP139487">
    <property type="protein sequence ID" value="WPU66362.1"/>
    <property type="molecule type" value="Genomic_DNA"/>
</dbReference>
<dbReference type="Pfam" id="PF00378">
    <property type="entry name" value="ECH_1"/>
    <property type="match status" value="1"/>
</dbReference>
<evidence type="ECO:0000256" key="2">
    <source>
        <dbReference type="RuleBase" id="RU003707"/>
    </source>
</evidence>
<evidence type="ECO:0000256" key="1">
    <source>
        <dbReference type="ARBA" id="ARBA00005254"/>
    </source>
</evidence>
<accession>A0AAX4HSW6</accession>
<gene>
    <name evidence="3" type="ORF">SOO65_06355</name>
</gene>
<dbReference type="InterPro" id="IPR018376">
    <property type="entry name" value="Enoyl-CoA_hyd/isom_CS"/>
</dbReference>
<dbReference type="InterPro" id="IPR029045">
    <property type="entry name" value="ClpP/crotonase-like_dom_sf"/>
</dbReference>
<organism evidence="3 4">
    <name type="scientific">Peredibacter starrii</name>
    <dbReference type="NCBI Taxonomy" id="28202"/>
    <lineage>
        <taxon>Bacteria</taxon>
        <taxon>Pseudomonadati</taxon>
        <taxon>Bdellovibrionota</taxon>
        <taxon>Bacteriovoracia</taxon>
        <taxon>Bacteriovoracales</taxon>
        <taxon>Bacteriovoracaceae</taxon>
        <taxon>Peredibacter</taxon>
    </lineage>
</organism>
<dbReference type="SUPFAM" id="SSF52096">
    <property type="entry name" value="ClpP/crotonase"/>
    <property type="match status" value="1"/>
</dbReference>
<dbReference type="InterPro" id="IPR014748">
    <property type="entry name" value="Enoyl-CoA_hydra_C"/>
</dbReference>
<protein>
    <submittedName>
        <fullName evidence="3">Enoyl-CoA hydratase-related protein</fullName>
    </submittedName>
</protein>
<dbReference type="Gene3D" id="1.10.12.10">
    <property type="entry name" value="Lyase 2-enoyl-coa Hydratase, Chain A, domain 2"/>
    <property type="match status" value="1"/>
</dbReference>
<dbReference type="PANTHER" id="PTHR42964">
    <property type="entry name" value="ENOYL-COA HYDRATASE"/>
    <property type="match status" value="1"/>
</dbReference>
<dbReference type="AlphaFoldDB" id="A0AAX4HSW6"/>
<dbReference type="RefSeq" id="WP_321398497.1">
    <property type="nucleotide sequence ID" value="NZ_CP139487.1"/>
</dbReference>
<dbReference type="PANTHER" id="PTHR42964:SF1">
    <property type="entry name" value="POLYKETIDE BIOSYNTHESIS ENOYL-COA HYDRATASE PKSH-RELATED"/>
    <property type="match status" value="1"/>
</dbReference>
<sequence>MKYIEVIEKEEGVKEVWLNRPELHNAFNAELIEEMIALFESFKDERLIILSGKGSSFCAGADLNWMKAMKDYTKEENFKDSKRLAKMFSAINECDVPVIGRINGHALGGGVGLVSVCDYVIAADTALMGFTEARLGLIPAVISPYCISKIGESNARAWFLSGERFSAEEGKRMGLVHDVVLGPEIDTKVEEVKKRFLAAGPVAAKEAKKLIRGVMKNLKASEDFTCQMISERRISAEGQEGMRALLAKDKPAWMKQ</sequence>
<reference evidence="3 4" key="1">
    <citation type="submission" date="2023-11" db="EMBL/GenBank/DDBJ databases">
        <title>Peredibacter starrii A3.12.</title>
        <authorList>
            <person name="Mitchell R.J."/>
        </authorList>
    </citation>
    <scope>NUCLEOTIDE SEQUENCE [LARGE SCALE GENOMIC DNA]</scope>
    <source>
        <strain evidence="3 4">A3.12</strain>
    </source>
</reference>
<dbReference type="Gene3D" id="3.90.226.10">
    <property type="entry name" value="2-enoyl-CoA Hydratase, Chain A, domain 1"/>
    <property type="match status" value="1"/>
</dbReference>
<keyword evidence="4" id="KW-1185">Reference proteome</keyword>
<evidence type="ECO:0000313" key="3">
    <source>
        <dbReference type="EMBL" id="WPU66362.1"/>
    </source>
</evidence>
<dbReference type="KEGG" id="psti:SOO65_06355"/>
<dbReference type="GO" id="GO:0003824">
    <property type="term" value="F:catalytic activity"/>
    <property type="evidence" value="ECO:0007669"/>
    <property type="project" value="InterPro"/>
</dbReference>
<dbReference type="CDD" id="cd06558">
    <property type="entry name" value="crotonase-like"/>
    <property type="match status" value="1"/>
</dbReference>
<comment type="similarity">
    <text evidence="1 2">Belongs to the enoyl-CoA hydratase/isomerase family.</text>
</comment>